<dbReference type="Proteomes" id="UP000001567">
    <property type="component" value="Chromosome"/>
</dbReference>
<proteinExistence type="predicted"/>
<dbReference type="AlphaFoldDB" id="A4WJ96"/>
<sequence length="100" mass="11538">MSRNSPISLVAEKLDATERVQIYLALHKKYLREAEDLYAKNDLLQAGEKYWGAVTVLLNAIAEKRGLPHYSHNREVKKAKHRKGNRKYEIKKVSNLEGCM</sequence>
<dbReference type="EMBL" id="CP000660">
    <property type="protein sequence ID" value="ABP50463.1"/>
    <property type="molecule type" value="Genomic_DNA"/>
</dbReference>
<evidence type="ECO:0000313" key="1">
    <source>
        <dbReference type="EMBL" id="ABP50463.1"/>
    </source>
</evidence>
<dbReference type="Pfam" id="PF05942">
    <property type="entry name" value="PaREP1"/>
    <property type="match status" value="1"/>
</dbReference>
<reference evidence="1 2" key="1">
    <citation type="submission" date="2007-04" db="EMBL/GenBank/DDBJ databases">
        <title>Complete sequence of Pyrobaculum arsenaticum DSM 13514.</title>
        <authorList>
            <consortium name="US DOE Joint Genome Institute"/>
            <person name="Copeland A."/>
            <person name="Lucas S."/>
            <person name="Lapidus A."/>
            <person name="Barry K."/>
            <person name="Glavina del Rio T."/>
            <person name="Dalin E."/>
            <person name="Tice H."/>
            <person name="Pitluck S."/>
            <person name="Chain P."/>
            <person name="Malfatti S."/>
            <person name="Shin M."/>
            <person name="Vergez L."/>
            <person name="Schmutz J."/>
            <person name="Larimer F."/>
            <person name="Land M."/>
            <person name="Hauser L."/>
            <person name="Kyrpides N."/>
            <person name="Mikhailova N."/>
            <person name="Cozen A.E."/>
            <person name="Fitz-Gibbon S.T."/>
            <person name="House C.H."/>
            <person name="Saltikov C."/>
            <person name="Lowe T.M."/>
            <person name="Richardson P."/>
        </authorList>
    </citation>
    <scope>NUCLEOTIDE SEQUENCE [LARGE SCALE GENOMIC DNA]</scope>
    <source>
        <strain evidence="2">ATCC 700994 / DSM 13514 / JCM 11321 / PZ6</strain>
    </source>
</reference>
<name>A4WJ96_PYRAR</name>
<dbReference type="InterPro" id="IPR010268">
    <property type="entry name" value="PaREP1"/>
</dbReference>
<gene>
    <name evidence="1" type="ordered locus">Pars_0878</name>
</gene>
<dbReference type="PANTHER" id="PTHR34237:SF1">
    <property type="entry name" value="PAREP8"/>
    <property type="match status" value="1"/>
</dbReference>
<accession>A4WJ96</accession>
<dbReference type="KEGG" id="pas:Pars_0878"/>
<evidence type="ECO:0000313" key="2">
    <source>
        <dbReference type="Proteomes" id="UP000001567"/>
    </source>
</evidence>
<dbReference type="Gene3D" id="1.20.120.330">
    <property type="entry name" value="Nucleotidyltransferases domain 2"/>
    <property type="match status" value="1"/>
</dbReference>
<dbReference type="PhylomeDB" id="A4WJ96"/>
<organism evidence="1 2">
    <name type="scientific">Pyrobaculum arsenaticum (strain DSM 13514 / JCM 11321 / PZ6)</name>
    <dbReference type="NCBI Taxonomy" id="340102"/>
    <lineage>
        <taxon>Archaea</taxon>
        <taxon>Thermoproteota</taxon>
        <taxon>Thermoprotei</taxon>
        <taxon>Thermoproteales</taxon>
        <taxon>Thermoproteaceae</taxon>
        <taxon>Pyrobaculum</taxon>
    </lineage>
</organism>
<dbReference type="PANTHER" id="PTHR34237">
    <property type="entry name" value="PAREP8-RELATED"/>
    <property type="match status" value="1"/>
</dbReference>
<dbReference type="HOGENOM" id="CLU_2299445_0_0_2"/>
<protein>
    <submittedName>
        <fullName evidence="1">PaREP1/PaREP8 domain containing family protein</fullName>
    </submittedName>
</protein>